<protein>
    <submittedName>
        <fullName evidence="1">Uncharacterized protein</fullName>
    </submittedName>
</protein>
<dbReference type="AlphaFoldDB" id="A0A061RFU2"/>
<proteinExistence type="predicted"/>
<accession>A0A061RFU2</accession>
<evidence type="ECO:0000313" key="1">
    <source>
        <dbReference type="EMBL" id="JAC69609.1"/>
    </source>
</evidence>
<sequence length="41" mass="4893">HQRVQFPDNLEQKQPIQSQKKLVQAFLETQYQSVSNDCEFI</sequence>
<organism evidence="1">
    <name type="scientific">Tetraselmis sp. GSL018</name>
    <dbReference type="NCBI Taxonomy" id="582737"/>
    <lineage>
        <taxon>Eukaryota</taxon>
        <taxon>Viridiplantae</taxon>
        <taxon>Chlorophyta</taxon>
        <taxon>core chlorophytes</taxon>
        <taxon>Chlorodendrophyceae</taxon>
        <taxon>Chlorodendrales</taxon>
        <taxon>Chlorodendraceae</taxon>
        <taxon>Tetraselmis</taxon>
    </lineage>
</organism>
<gene>
    <name evidence="1" type="ORF">TSPGSL018_5979</name>
</gene>
<reference evidence="1" key="1">
    <citation type="submission" date="2014-05" db="EMBL/GenBank/DDBJ databases">
        <title>The transcriptome of the halophilic microalga Tetraselmis sp. GSL018 isolated from the Great Salt Lake, Utah.</title>
        <authorList>
            <person name="Jinkerson R.E."/>
            <person name="D'Adamo S."/>
            <person name="Posewitz M.C."/>
        </authorList>
    </citation>
    <scope>NUCLEOTIDE SEQUENCE</scope>
    <source>
        <strain evidence="1">GSL018</strain>
    </source>
</reference>
<name>A0A061RFU2_9CHLO</name>
<dbReference type="EMBL" id="GBEZ01016661">
    <property type="protein sequence ID" value="JAC69609.1"/>
    <property type="molecule type" value="Transcribed_RNA"/>
</dbReference>
<feature type="non-terminal residue" evidence="1">
    <location>
        <position position="1"/>
    </location>
</feature>